<dbReference type="InterPro" id="IPR041483">
    <property type="entry name" value="TetR_C_34"/>
</dbReference>
<dbReference type="PROSITE" id="PS50977">
    <property type="entry name" value="HTH_TETR_2"/>
    <property type="match status" value="1"/>
</dbReference>
<evidence type="ECO:0000256" key="4">
    <source>
        <dbReference type="PROSITE-ProRule" id="PRU00335"/>
    </source>
</evidence>
<accession>A0A1Y5ES13</accession>
<evidence type="ECO:0000313" key="6">
    <source>
        <dbReference type="EMBL" id="OUR83834.1"/>
    </source>
</evidence>
<dbReference type="GO" id="GO:0003677">
    <property type="term" value="F:DNA binding"/>
    <property type="evidence" value="ECO:0007669"/>
    <property type="project" value="UniProtKB-UniRule"/>
</dbReference>
<evidence type="ECO:0000256" key="2">
    <source>
        <dbReference type="ARBA" id="ARBA00023125"/>
    </source>
</evidence>
<dbReference type="Proteomes" id="UP000243053">
    <property type="component" value="Unassembled WGS sequence"/>
</dbReference>
<dbReference type="Pfam" id="PF00440">
    <property type="entry name" value="TetR_N"/>
    <property type="match status" value="1"/>
</dbReference>
<evidence type="ECO:0000256" key="3">
    <source>
        <dbReference type="ARBA" id="ARBA00023163"/>
    </source>
</evidence>
<dbReference type="Gene3D" id="1.10.357.10">
    <property type="entry name" value="Tetracycline Repressor, domain 2"/>
    <property type="match status" value="1"/>
</dbReference>
<keyword evidence="3" id="KW-0804">Transcription</keyword>
<comment type="caution">
    <text evidence="6">The sequence shown here is derived from an EMBL/GenBank/DDBJ whole genome shotgun (WGS) entry which is preliminary data.</text>
</comment>
<organism evidence="6 7">
    <name type="scientific">Colwellia psychrerythraea</name>
    <name type="common">Vibrio psychroerythus</name>
    <dbReference type="NCBI Taxonomy" id="28229"/>
    <lineage>
        <taxon>Bacteria</taxon>
        <taxon>Pseudomonadati</taxon>
        <taxon>Pseudomonadota</taxon>
        <taxon>Gammaproteobacteria</taxon>
        <taxon>Alteromonadales</taxon>
        <taxon>Colwelliaceae</taxon>
        <taxon>Colwellia</taxon>
    </lineage>
</organism>
<reference evidence="7" key="1">
    <citation type="journal article" date="2017" name="Proc. Natl. Acad. Sci. U.S.A.">
        <title>Simulation of Deepwater Horizon oil plume reveals substrate specialization within a complex community of hydrocarbon degraders.</title>
        <authorList>
            <person name="Hu P."/>
            <person name="Dubinsky E.A."/>
            <person name="Probst A.J."/>
            <person name="Wang J."/>
            <person name="Sieber C.M.K."/>
            <person name="Tom L.M."/>
            <person name="Gardinali P."/>
            <person name="Banfield J.F."/>
            <person name="Atlas R.M."/>
            <person name="Andersen G.L."/>
        </authorList>
    </citation>
    <scope>NUCLEOTIDE SEQUENCE [LARGE SCALE GENOMIC DNA]</scope>
</reference>
<dbReference type="PANTHER" id="PTHR47506:SF6">
    <property type="entry name" value="HTH-TYPE TRANSCRIPTIONAL REPRESSOR NEMR"/>
    <property type="match status" value="1"/>
</dbReference>
<evidence type="ECO:0000313" key="7">
    <source>
        <dbReference type="Proteomes" id="UP000243053"/>
    </source>
</evidence>
<keyword evidence="1" id="KW-0805">Transcription regulation</keyword>
<gene>
    <name evidence="6" type="ORF">A9Q75_04210</name>
</gene>
<feature type="domain" description="HTH tetR-type" evidence="5">
    <location>
        <begin position="13"/>
        <end position="73"/>
    </location>
</feature>
<dbReference type="PRINTS" id="PR00455">
    <property type="entry name" value="HTHTETR"/>
</dbReference>
<dbReference type="AlphaFoldDB" id="A0A1Y5ES13"/>
<dbReference type="SUPFAM" id="SSF46689">
    <property type="entry name" value="Homeodomain-like"/>
    <property type="match status" value="1"/>
</dbReference>
<dbReference type="InterPro" id="IPR009057">
    <property type="entry name" value="Homeodomain-like_sf"/>
</dbReference>
<evidence type="ECO:0000259" key="5">
    <source>
        <dbReference type="PROSITE" id="PS50977"/>
    </source>
</evidence>
<dbReference type="InterPro" id="IPR001647">
    <property type="entry name" value="HTH_TetR"/>
</dbReference>
<dbReference type="PANTHER" id="PTHR47506">
    <property type="entry name" value="TRANSCRIPTIONAL REGULATORY PROTEIN"/>
    <property type="match status" value="1"/>
</dbReference>
<feature type="DNA-binding region" description="H-T-H motif" evidence="4">
    <location>
        <begin position="36"/>
        <end position="55"/>
    </location>
</feature>
<keyword evidence="2 4" id="KW-0238">DNA-binding</keyword>
<dbReference type="Pfam" id="PF17929">
    <property type="entry name" value="TetR_C_34"/>
    <property type="match status" value="1"/>
</dbReference>
<sequence>MNWQRARTDEKKNERKEAIYQAAFTLFKNNGYDKVSFNAIAVEAGFTKSNMYRYFSSKDEIFLNVFADLFEQWVGDFSQQLRTLKQEVAAKAFADIWVNSMLSQPNLLDLMPILFTSLERNSSFEQLLEFKRLAMKLLYGLTLDITRVYPDIEGERAFKLLNLSYAATTNSWTATTQSDALKKLYQLEEFQALKPDFEKDLTTSIEIIIQGLKASNQPNG</sequence>
<dbReference type="EMBL" id="MAAF01000025">
    <property type="protein sequence ID" value="OUR83834.1"/>
    <property type="molecule type" value="Genomic_DNA"/>
</dbReference>
<evidence type="ECO:0000256" key="1">
    <source>
        <dbReference type="ARBA" id="ARBA00023015"/>
    </source>
</evidence>
<name>A0A1Y5ES13_COLPS</name>
<protein>
    <submittedName>
        <fullName evidence="6">TetR family transcriptional regulator</fullName>
    </submittedName>
</protein>
<proteinExistence type="predicted"/>